<accession>A0ABV8RMB7</accession>
<keyword evidence="3" id="KW-1185">Reference proteome</keyword>
<evidence type="ECO:0000313" key="2">
    <source>
        <dbReference type="EMBL" id="MFC4293416.1"/>
    </source>
</evidence>
<evidence type="ECO:0000256" key="1">
    <source>
        <dbReference type="SAM" id="SignalP"/>
    </source>
</evidence>
<keyword evidence="1" id="KW-0732">Signal</keyword>
<name>A0ABV8RMB7_9SPHN</name>
<feature type="signal peptide" evidence="1">
    <location>
        <begin position="1"/>
        <end position="24"/>
    </location>
</feature>
<organism evidence="2 3">
    <name type="scientific">Sphingorhabdus arenilitoris</name>
    <dbReference type="NCBI Taxonomy" id="1490041"/>
    <lineage>
        <taxon>Bacteria</taxon>
        <taxon>Pseudomonadati</taxon>
        <taxon>Pseudomonadota</taxon>
        <taxon>Alphaproteobacteria</taxon>
        <taxon>Sphingomonadales</taxon>
        <taxon>Sphingomonadaceae</taxon>
        <taxon>Sphingorhabdus</taxon>
    </lineage>
</organism>
<proteinExistence type="predicted"/>
<dbReference type="RefSeq" id="WP_381425143.1">
    <property type="nucleotide sequence ID" value="NZ_JBHSDH010000032.1"/>
</dbReference>
<feature type="chain" id="PRO_5047539381" evidence="1">
    <location>
        <begin position="25"/>
        <end position="115"/>
    </location>
</feature>
<dbReference type="EMBL" id="JBHSDH010000032">
    <property type="protein sequence ID" value="MFC4293416.1"/>
    <property type="molecule type" value="Genomic_DNA"/>
</dbReference>
<dbReference type="InterPro" id="IPR021417">
    <property type="entry name" value="DUF3060"/>
</dbReference>
<dbReference type="Pfam" id="PF11259">
    <property type="entry name" value="DUF3060"/>
    <property type="match status" value="1"/>
</dbReference>
<dbReference type="Proteomes" id="UP001595887">
    <property type="component" value="Unassembled WGS sequence"/>
</dbReference>
<gene>
    <name evidence="2" type="ORF">ACFOWX_13415</name>
</gene>
<protein>
    <submittedName>
        <fullName evidence="2">DUF3060 domain-containing protein</fullName>
    </submittedName>
</protein>
<sequence length="115" mass="12054">MTVKKYLPLLAVTASLFGASAAGANAVVDGANQKMTLDCKGGPAVIDGAYNDVVFTGVCTSLKIDGAYNKIKITLKPGASVFVDGAYNEIMWRSEGKEKPRVSVDGAGNRILRSK</sequence>
<reference evidence="3" key="1">
    <citation type="journal article" date="2019" name="Int. J. Syst. Evol. Microbiol.">
        <title>The Global Catalogue of Microorganisms (GCM) 10K type strain sequencing project: providing services to taxonomists for standard genome sequencing and annotation.</title>
        <authorList>
            <consortium name="The Broad Institute Genomics Platform"/>
            <consortium name="The Broad Institute Genome Sequencing Center for Infectious Disease"/>
            <person name="Wu L."/>
            <person name="Ma J."/>
        </authorList>
    </citation>
    <scope>NUCLEOTIDE SEQUENCE [LARGE SCALE GENOMIC DNA]</scope>
    <source>
        <strain evidence="3">CECT 8531</strain>
    </source>
</reference>
<comment type="caution">
    <text evidence="2">The sequence shown here is derived from an EMBL/GenBank/DDBJ whole genome shotgun (WGS) entry which is preliminary data.</text>
</comment>
<evidence type="ECO:0000313" key="3">
    <source>
        <dbReference type="Proteomes" id="UP001595887"/>
    </source>
</evidence>